<dbReference type="InterPro" id="IPR027463">
    <property type="entry name" value="AcrB_DN_DC_subdom"/>
</dbReference>
<evidence type="ECO:0000313" key="2">
    <source>
        <dbReference type="EMBL" id="GAA3909791.1"/>
    </source>
</evidence>
<dbReference type="EMBL" id="BAABBN010000002">
    <property type="protein sequence ID" value="GAA3909791.1"/>
    <property type="molecule type" value="Genomic_DNA"/>
</dbReference>
<feature type="transmembrane region" description="Helical" evidence="1">
    <location>
        <begin position="549"/>
        <end position="568"/>
    </location>
</feature>
<feature type="transmembrane region" description="Helical" evidence="1">
    <location>
        <begin position="886"/>
        <end position="905"/>
    </location>
</feature>
<feature type="transmembrane region" description="Helical" evidence="1">
    <location>
        <begin position="361"/>
        <end position="382"/>
    </location>
</feature>
<dbReference type="Gene3D" id="3.30.70.1440">
    <property type="entry name" value="Multidrug efflux transporter AcrB pore domain"/>
    <property type="match status" value="1"/>
</dbReference>
<dbReference type="Proteomes" id="UP001501565">
    <property type="component" value="Unassembled WGS sequence"/>
</dbReference>
<feature type="transmembrane region" description="Helical" evidence="1">
    <location>
        <begin position="12"/>
        <end position="29"/>
    </location>
</feature>
<feature type="transmembrane region" description="Helical" evidence="1">
    <location>
        <begin position="1013"/>
        <end position="1039"/>
    </location>
</feature>
<gene>
    <name evidence="2" type="primary">vmeI</name>
    <name evidence="2" type="ORF">GCM10022277_00630</name>
</gene>
<dbReference type="Gene3D" id="3.30.2090.10">
    <property type="entry name" value="Multidrug efflux transporter AcrB TolC docking domain, DN and DC subdomains"/>
    <property type="match status" value="2"/>
</dbReference>
<dbReference type="PRINTS" id="PR00702">
    <property type="entry name" value="ACRIFLAVINRP"/>
</dbReference>
<feature type="transmembrane region" description="Helical" evidence="1">
    <location>
        <begin position="937"/>
        <end position="959"/>
    </location>
</feature>
<dbReference type="RefSeq" id="WP_344794268.1">
    <property type="nucleotide sequence ID" value="NZ_BAABBN010000002.1"/>
</dbReference>
<dbReference type="PANTHER" id="PTHR32063:SF18">
    <property type="entry name" value="CATION EFFLUX SYSTEM PROTEIN"/>
    <property type="match status" value="1"/>
</dbReference>
<dbReference type="InterPro" id="IPR001036">
    <property type="entry name" value="Acrflvin-R"/>
</dbReference>
<proteinExistence type="predicted"/>
<accession>A0ABP7LZ56</accession>
<feature type="transmembrane region" description="Helical" evidence="1">
    <location>
        <begin position="433"/>
        <end position="452"/>
    </location>
</feature>
<keyword evidence="3" id="KW-1185">Reference proteome</keyword>
<keyword evidence="1" id="KW-0812">Transmembrane</keyword>
<comment type="caution">
    <text evidence="2">The sequence shown here is derived from an EMBL/GenBank/DDBJ whole genome shotgun (WGS) entry which is preliminary data.</text>
</comment>
<feature type="transmembrane region" description="Helical" evidence="1">
    <location>
        <begin position="336"/>
        <end position="354"/>
    </location>
</feature>
<dbReference type="Gene3D" id="1.20.1640.10">
    <property type="entry name" value="Multidrug efflux transporter AcrB transmembrane domain"/>
    <property type="match status" value="2"/>
</dbReference>
<dbReference type="SUPFAM" id="SSF82693">
    <property type="entry name" value="Multidrug efflux transporter AcrB pore domain, PN1, PN2, PC1 and PC2 subdomains"/>
    <property type="match status" value="2"/>
</dbReference>
<feature type="transmembrane region" description="Helical" evidence="1">
    <location>
        <begin position="912"/>
        <end position="931"/>
    </location>
</feature>
<dbReference type="PANTHER" id="PTHR32063">
    <property type="match status" value="1"/>
</dbReference>
<keyword evidence="1" id="KW-1133">Transmembrane helix</keyword>
<dbReference type="Pfam" id="PF00873">
    <property type="entry name" value="ACR_tran"/>
    <property type="match status" value="1"/>
</dbReference>
<feature type="transmembrane region" description="Helical" evidence="1">
    <location>
        <begin position="987"/>
        <end position="1007"/>
    </location>
</feature>
<dbReference type="Gene3D" id="3.30.70.1320">
    <property type="entry name" value="Multidrug efflux transporter AcrB pore domain like"/>
    <property type="match status" value="1"/>
</dbReference>
<feature type="transmembrane region" description="Helical" evidence="1">
    <location>
        <begin position="464"/>
        <end position="487"/>
    </location>
</feature>
<sequence>MNTAGYFINNRVTSWLVVLILLIGGIISFQELGRLEDPEFTIKDAVVVTRYSGASPQQVEEEVTYVLENAIQQLSYVDEISSISTPGLSQITVTIKNKYDASTLPQIWDELRRKVQDNKNKLPPGAGTPQVNDDFGDVFGIMFNVTGDGYSHKELLDYVDFLKRELVLINGVGKVSTAGELQEKVFVNIDKNKLAALGISLDRIYEIIGHQNTVSNAGSIHVGQENIRLHPTGEFESVKQLENLLISERGAQKLIYLGDVANVERGFDEIPTNLVRFNGKPAINVGISFAKGVNVVNIGENIRSRLDELEEYRPIGIELDTMYFQPDEVSASVSNFVINLAEAVIIVIFVLLIFMGFKSGLLIGTVLFLTVLGTFLFMKVFAIDLQRISLGALIIALGMLVDNAIVVTEGILIGRQKGQSTLKAAQAIVKQTIWPLLGATVIAIMAFAPIGTSQDATGEFCRTLFYVLMISLFLSWVTAITITPFLADFLFKNTQPDENAGDKGQDVADSVQSEPIQADSVQSDPIQGDPYQGAFFRIYKSLLDFTMRFRALTILVLVAALAGSIYGFSTVKQAFFPPSTTPIFLIDYWKPQGTDIRDTHFDLEQIEKHVLDHDFVEHVTTTVGKGVQRFILTYSPEKQYSNYGQLLIRTKELEDIQPFIAQLTDYLEDNYPDAKVKFKRIMLGPSDDAKIEARLTGPDPDKLRELALQVEEAMLQDPGASYIRHDWRNRAKVIRPVFAEARARKLGISKSDLDKILLMSFRGVQLGLYRDGTTLLPIEGRLPDYQRQTVDSLPNLQVWSPTTSSYVPISQVVTDFKTEWEDQVIHRQDRKRTLTVQADPNILGDETAAQVFSRIRPKVEAIELPSGYHLSWGGEHESSGDAKASLFGALPMGYLLMFIITVLLFNAVKTPLVIWACVPLAIIGIFIGFVVTGKSFGFMALLGMLSLSGMIVKNGIVLVDQINTELAEGTEAYKAVFMSAVSRVRPVSMAAITTMLGMIPLLFDAFFESMAVVIIFGLGFATILTLIVIPLLYTLFYGVKYKPLNQL</sequence>
<protein>
    <submittedName>
        <fullName evidence="2">Efflux RND transporter permease subunit VmeI</fullName>
    </submittedName>
</protein>
<dbReference type="SUPFAM" id="SSF82866">
    <property type="entry name" value="Multidrug efflux transporter AcrB transmembrane domain"/>
    <property type="match status" value="2"/>
</dbReference>
<organism evidence="2 3">
    <name type="scientific">Litoribacillus peritrichatus</name>
    <dbReference type="NCBI Taxonomy" id="718191"/>
    <lineage>
        <taxon>Bacteria</taxon>
        <taxon>Pseudomonadati</taxon>
        <taxon>Pseudomonadota</taxon>
        <taxon>Gammaproteobacteria</taxon>
        <taxon>Oceanospirillales</taxon>
        <taxon>Oceanospirillaceae</taxon>
        <taxon>Litoribacillus</taxon>
    </lineage>
</organism>
<reference evidence="3" key="1">
    <citation type="journal article" date="2019" name="Int. J. Syst. Evol. Microbiol.">
        <title>The Global Catalogue of Microorganisms (GCM) 10K type strain sequencing project: providing services to taxonomists for standard genome sequencing and annotation.</title>
        <authorList>
            <consortium name="The Broad Institute Genomics Platform"/>
            <consortium name="The Broad Institute Genome Sequencing Center for Infectious Disease"/>
            <person name="Wu L."/>
            <person name="Ma J."/>
        </authorList>
    </citation>
    <scope>NUCLEOTIDE SEQUENCE [LARGE SCALE GENOMIC DNA]</scope>
    <source>
        <strain evidence="3">JCM 17551</strain>
    </source>
</reference>
<evidence type="ECO:0000256" key="1">
    <source>
        <dbReference type="SAM" id="Phobius"/>
    </source>
</evidence>
<dbReference type="Gene3D" id="3.30.70.1430">
    <property type="entry name" value="Multidrug efflux transporter AcrB pore domain"/>
    <property type="match status" value="2"/>
</dbReference>
<keyword evidence="1" id="KW-0472">Membrane</keyword>
<evidence type="ECO:0000313" key="3">
    <source>
        <dbReference type="Proteomes" id="UP001501565"/>
    </source>
</evidence>
<dbReference type="SUPFAM" id="SSF82714">
    <property type="entry name" value="Multidrug efflux transporter AcrB TolC docking domain, DN and DC subdomains"/>
    <property type="match status" value="2"/>
</dbReference>
<feature type="transmembrane region" description="Helical" evidence="1">
    <location>
        <begin position="388"/>
        <end position="412"/>
    </location>
</feature>
<name>A0ABP7LZ56_9GAMM</name>